<accession>A0A4P6DSI6</accession>
<dbReference type="InterPro" id="IPR025948">
    <property type="entry name" value="HTH-like_dom"/>
</dbReference>
<feature type="domain" description="Integrase catalytic" evidence="4">
    <location>
        <begin position="286"/>
        <end position="450"/>
    </location>
</feature>
<dbReference type="EMBL" id="CP035464">
    <property type="protein sequence ID" value="QAY32941.1"/>
    <property type="molecule type" value="Genomic_DNA"/>
</dbReference>
<evidence type="ECO:0000259" key="4">
    <source>
        <dbReference type="PROSITE" id="PS50994"/>
    </source>
</evidence>
<dbReference type="SUPFAM" id="SSF53098">
    <property type="entry name" value="Ribonuclease H-like"/>
    <property type="match status" value="1"/>
</dbReference>
<dbReference type="GO" id="GO:0015074">
    <property type="term" value="P:DNA integration"/>
    <property type="evidence" value="ECO:0007669"/>
    <property type="project" value="InterPro"/>
</dbReference>
<dbReference type="Proteomes" id="UP000293589">
    <property type="component" value="Chromosome"/>
</dbReference>
<dbReference type="InterPro" id="IPR012337">
    <property type="entry name" value="RNaseH-like_sf"/>
</dbReference>
<organism evidence="5 6">
    <name type="scientific">Bifidobacterium pullorum subsp. gallinarum</name>
    <dbReference type="NCBI Taxonomy" id="78344"/>
    <lineage>
        <taxon>Bacteria</taxon>
        <taxon>Bacillati</taxon>
        <taxon>Actinomycetota</taxon>
        <taxon>Actinomycetes</taxon>
        <taxon>Bifidobacteriales</taxon>
        <taxon>Bifidobacteriaceae</taxon>
        <taxon>Bifidobacterium</taxon>
    </lineage>
</organism>
<evidence type="ECO:0000256" key="3">
    <source>
        <dbReference type="SAM" id="MobiDB-lite"/>
    </source>
</evidence>
<dbReference type="PROSITE" id="PS50994">
    <property type="entry name" value="INTEGRASE"/>
    <property type="match status" value="1"/>
</dbReference>
<keyword evidence="2" id="KW-0175">Coiled coil</keyword>
<dbReference type="Gene3D" id="1.10.10.10">
    <property type="entry name" value="Winged helix-like DNA-binding domain superfamily/Winged helix DNA-binding domain"/>
    <property type="match status" value="1"/>
</dbReference>
<dbReference type="InterPro" id="IPR036397">
    <property type="entry name" value="RNaseH_sf"/>
</dbReference>
<dbReference type="InterPro" id="IPR009057">
    <property type="entry name" value="Homeodomain-like_sf"/>
</dbReference>
<evidence type="ECO:0000256" key="2">
    <source>
        <dbReference type="SAM" id="Coils"/>
    </source>
</evidence>
<dbReference type="Pfam" id="PF13276">
    <property type="entry name" value="HTH_21"/>
    <property type="match status" value="1"/>
</dbReference>
<gene>
    <name evidence="5" type="ORF">ESN35_05615</name>
</gene>
<dbReference type="PANTHER" id="PTHR46889:SF4">
    <property type="entry name" value="TRANSPOSASE INSO FOR INSERTION SEQUENCE ELEMENT IS911B-RELATED"/>
    <property type="match status" value="1"/>
</dbReference>
<proteinExistence type="predicted"/>
<dbReference type="InterPro" id="IPR001584">
    <property type="entry name" value="Integrase_cat-core"/>
</dbReference>
<dbReference type="AlphaFoldDB" id="A0A4P6DSI6"/>
<feature type="region of interest" description="Disordered" evidence="3">
    <location>
        <begin position="264"/>
        <end position="283"/>
    </location>
</feature>
<dbReference type="Pfam" id="PF00665">
    <property type="entry name" value="rve"/>
    <property type="match status" value="1"/>
</dbReference>
<dbReference type="NCBIfam" id="NF033516">
    <property type="entry name" value="transpos_IS3"/>
    <property type="match status" value="1"/>
</dbReference>
<dbReference type="KEGG" id="bgx:ESN35_05615"/>
<dbReference type="Pfam" id="PF13333">
    <property type="entry name" value="rve_2"/>
    <property type="match status" value="1"/>
</dbReference>
<dbReference type="RefSeq" id="WP_129237374.1">
    <property type="nucleotide sequence ID" value="NZ_CP035464.1"/>
</dbReference>
<dbReference type="InterPro" id="IPR055247">
    <property type="entry name" value="InsJ-like_HTH"/>
</dbReference>
<dbReference type="PANTHER" id="PTHR46889">
    <property type="entry name" value="TRANSPOSASE INSF FOR INSERTION SEQUENCE IS3B-RELATED"/>
    <property type="match status" value="1"/>
</dbReference>
<dbReference type="GO" id="GO:0003676">
    <property type="term" value="F:nucleic acid binding"/>
    <property type="evidence" value="ECO:0007669"/>
    <property type="project" value="InterPro"/>
</dbReference>
<dbReference type="InterPro" id="IPR050900">
    <property type="entry name" value="Transposase_IS3/IS150/IS904"/>
</dbReference>
<dbReference type="Gene3D" id="3.30.420.10">
    <property type="entry name" value="Ribonuclease H-like superfamily/Ribonuclease H"/>
    <property type="match status" value="1"/>
</dbReference>
<name>A0A4P6DSI6_9BIFI</name>
<feature type="coiled-coil region" evidence="2">
    <location>
        <begin position="132"/>
        <end position="159"/>
    </location>
</feature>
<dbReference type="InterPro" id="IPR036388">
    <property type="entry name" value="WH-like_DNA-bd_sf"/>
</dbReference>
<dbReference type="InterPro" id="IPR048020">
    <property type="entry name" value="Transpos_IS3"/>
</dbReference>
<evidence type="ECO:0000313" key="5">
    <source>
        <dbReference type="EMBL" id="QAY32941.1"/>
    </source>
</evidence>
<sequence length="453" mass="51072">MFSLEERSRAVELYLTTPMTTAQVVECLGYPTRQCLERWLAMDPRYAGRMAKPIIPLETRRKAIELVLGGMQQKQAAKQLGVSVGAVHNWVRAYRRGGMAALQPRNQNAAQGGKSASVRPRGGADAGGGDDVEALRRRVEELELENALMREVVEVVKKDPGADLRRLSNREKTMLIDRLRPRYSLRSMACLLRIAPSSYHYHHARIGVGKYAGLRARVARAFADSKGRYGYRRVKAALGTGVSEKVIRRLMAEGGLSAHVPERRRYSSYEGETTPAPGNLVNRDFTAERPNEKWLTDITEIKASDGKVYLSPMIDCHDGKIVAYTAGFHPNAELANRMLAEAAETLPDNARPVVHSDRGCHYRWPGWLELMERYGLIRSMSAKGCSPDNAAAEGFFGRMKTESVYPEHWEKRTRDEVLVLIDEYIHWYNHERIKQSLGWMSPVQYRQSQGMAA</sequence>
<comment type="function">
    <text evidence="1">Involved in the transposition of the insertion sequence.</text>
</comment>
<feature type="region of interest" description="Disordered" evidence="3">
    <location>
        <begin position="102"/>
        <end position="130"/>
    </location>
</feature>
<protein>
    <submittedName>
        <fullName evidence="5">IS3 family transposase</fullName>
    </submittedName>
</protein>
<evidence type="ECO:0000256" key="1">
    <source>
        <dbReference type="ARBA" id="ARBA00002286"/>
    </source>
</evidence>
<dbReference type="SUPFAM" id="SSF46689">
    <property type="entry name" value="Homeodomain-like"/>
    <property type="match status" value="1"/>
</dbReference>
<dbReference type="Pfam" id="PF13518">
    <property type="entry name" value="HTH_28"/>
    <property type="match status" value="1"/>
</dbReference>
<reference evidence="5 6" key="1">
    <citation type="submission" date="2019-01" db="EMBL/GenBank/DDBJ databases">
        <title>Complete genome sequence of Bifidobacterium gallinarum CACC 514.</title>
        <authorList>
            <person name="Jung M."/>
        </authorList>
    </citation>
    <scope>NUCLEOTIDE SEQUENCE [LARGE SCALE GENOMIC DNA]</scope>
    <source>
        <strain evidence="5 6">CACC 514</strain>
    </source>
</reference>
<evidence type="ECO:0000313" key="6">
    <source>
        <dbReference type="Proteomes" id="UP000293589"/>
    </source>
</evidence>